<dbReference type="GO" id="GO:0003700">
    <property type="term" value="F:DNA-binding transcription factor activity"/>
    <property type="evidence" value="ECO:0007669"/>
    <property type="project" value="InterPro"/>
</dbReference>
<evidence type="ECO:0000313" key="3">
    <source>
        <dbReference type="Proteomes" id="UP000321261"/>
    </source>
</evidence>
<name>A0A561SMM6_9PSEU</name>
<dbReference type="PANTHER" id="PTHR33164">
    <property type="entry name" value="TRANSCRIPTIONAL REGULATOR, MARR FAMILY"/>
    <property type="match status" value="1"/>
</dbReference>
<evidence type="ECO:0000259" key="1">
    <source>
        <dbReference type="PROSITE" id="PS50995"/>
    </source>
</evidence>
<evidence type="ECO:0000313" key="2">
    <source>
        <dbReference type="EMBL" id="TWF76100.1"/>
    </source>
</evidence>
<dbReference type="Proteomes" id="UP000321261">
    <property type="component" value="Unassembled WGS sequence"/>
</dbReference>
<proteinExistence type="predicted"/>
<dbReference type="PRINTS" id="PR00598">
    <property type="entry name" value="HTHMARR"/>
</dbReference>
<dbReference type="PANTHER" id="PTHR33164:SF43">
    <property type="entry name" value="HTH-TYPE TRANSCRIPTIONAL REPRESSOR YETL"/>
    <property type="match status" value="1"/>
</dbReference>
<dbReference type="Pfam" id="PF01047">
    <property type="entry name" value="MarR"/>
    <property type="match status" value="1"/>
</dbReference>
<dbReference type="InterPro" id="IPR036388">
    <property type="entry name" value="WH-like_DNA-bd_sf"/>
</dbReference>
<dbReference type="SUPFAM" id="SSF46785">
    <property type="entry name" value="Winged helix' DNA-binding domain"/>
    <property type="match status" value="1"/>
</dbReference>
<dbReference type="PROSITE" id="PS50995">
    <property type="entry name" value="HTH_MARR_2"/>
    <property type="match status" value="1"/>
</dbReference>
<organism evidence="2 3">
    <name type="scientific">Pseudonocardia hierapolitana</name>
    <dbReference type="NCBI Taxonomy" id="1128676"/>
    <lineage>
        <taxon>Bacteria</taxon>
        <taxon>Bacillati</taxon>
        <taxon>Actinomycetota</taxon>
        <taxon>Actinomycetes</taxon>
        <taxon>Pseudonocardiales</taxon>
        <taxon>Pseudonocardiaceae</taxon>
        <taxon>Pseudonocardia</taxon>
    </lineage>
</organism>
<dbReference type="Gene3D" id="1.10.10.10">
    <property type="entry name" value="Winged helix-like DNA-binding domain superfamily/Winged helix DNA-binding domain"/>
    <property type="match status" value="1"/>
</dbReference>
<gene>
    <name evidence="2" type="ORF">FHX44_111988</name>
</gene>
<dbReference type="InterPro" id="IPR000835">
    <property type="entry name" value="HTH_MarR-typ"/>
</dbReference>
<dbReference type="EMBL" id="VIWU01000001">
    <property type="protein sequence ID" value="TWF76100.1"/>
    <property type="molecule type" value="Genomic_DNA"/>
</dbReference>
<reference evidence="2 3" key="1">
    <citation type="submission" date="2019-06" db="EMBL/GenBank/DDBJ databases">
        <title>Sequencing the genomes of 1000 actinobacteria strains.</title>
        <authorList>
            <person name="Klenk H.-P."/>
        </authorList>
    </citation>
    <scope>NUCLEOTIDE SEQUENCE [LARGE SCALE GENOMIC DNA]</scope>
    <source>
        <strain evidence="2 3">DSM 45671</strain>
    </source>
</reference>
<comment type="caution">
    <text evidence="2">The sequence shown here is derived from an EMBL/GenBank/DDBJ whole genome shotgun (WGS) entry which is preliminary data.</text>
</comment>
<keyword evidence="3" id="KW-1185">Reference proteome</keyword>
<accession>A0A561SMM6</accession>
<sequence>MLELLKEIVKVYAVIMSGPQPAPPLVEQVMAVAMAIVQELKEAVRELGLGESVAHLVWVLDPDAEPVPLRQVAERLRCDPSNVTLLSDQLEKKGLAERRPHPADRRVRTLVLTPAGVAARRKLLEHVQERSPLAALTEQQQRQLRELLAVALEGRKSS</sequence>
<dbReference type="AlphaFoldDB" id="A0A561SMM6"/>
<dbReference type="SMART" id="SM00347">
    <property type="entry name" value="HTH_MARR"/>
    <property type="match status" value="1"/>
</dbReference>
<dbReference type="InterPro" id="IPR039422">
    <property type="entry name" value="MarR/SlyA-like"/>
</dbReference>
<dbReference type="GO" id="GO:0006950">
    <property type="term" value="P:response to stress"/>
    <property type="evidence" value="ECO:0007669"/>
    <property type="project" value="TreeGrafter"/>
</dbReference>
<protein>
    <submittedName>
        <fullName evidence="2">MarR family transcriptional regulator</fullName>
    </submittedName>
</protein>
<feature type="domain" description="HTH marR-type" evidence="1">
    <location>
        <begin position="22"/>
        <end position="153"/>
    </location>
</feature>
<dbReference type="OrthoDB" id="4807076at2"/>
<dbReference type="InterPro" id="IPR036390">
    <property type="entry name" value="WH_DNA-bd_sf"/>
</dbReference>